<accession>A0ABY8K109</accession>
<proteinExistence type="predicted"/>
<evidence type="ECO:0000313" key="2">
    <source>
        <dbReference type="Proteomes" id="UP001216440"/>
    </source>
</evidence>
<evidence type="ECO:0000313" key="1">
    <source>
        <dbReference type="EMBL" id="WGD41343.1"/>
    </source>
</evidence>
<name>A0ABY8K109_9ACTN</name>
<gene>
    <name evidence="1" type="ORF">PYS65_14870</name>
</gene>
<dbReference type="RefSeq" id="WP_279334435.1">
    <property type="nucleotide sequence ID" value="NZ_CP121682.1"/>
</dbReference>
<dbReference type="EMBL" id="CP121682">
    <property type="protein sequence ID" value="WGD41343.1"/>
    <property type="molecule type" value="Genomic_DNA"/>
</dbReference>
<reference evidence="1 2" key="1">
    <citation type="submission" date="2023-03" db="EMBL/GenBank/DDBJ databases">
        <authorList>
            <person name="Mo P."/>
        </authorList>
    </citation>
    <scope>NUCLEOTIDE SEQUENCE [LARGE SCALE GENOMIC DNA]</scope>
    <source>
        <strain evidence="1 2">HUAS 5</strain>
    </source>
</reference>
<organism evidence="1 2">
    <name type="scientific">Streptomyces cathayae</name>
    <dbReference type="NCBI Taxonomy" id="3031124"/>
    <lineage>
        <taxon>Bacteria</taxon>
        <taxon>Bacillati</taxon>
        <taxon>Actinomycetota</taxon>
        <taxon>Actinomycetes</taxon>
        <taxon>Kitasatosporales</taxon>
        <taxon>Streptomycetaceae</taxon>
        <taxon>Streptomyces</taxon>
    </lineage>
</organism>
<dbReference type="Proteomes" id="UP001216440">
    <property type="component" value="Chromosome"/>
</dbReference>
<protein>
    <submittedName>
        <fullName evidence="1">Uncharacterized protein</fullName>
    </submittedName>
</protein>
<sequence length="88" mass="9102">MGEVVADQHEAGGVAGVLVDDAAAAVRERVQEDQAAARLGFGRGRLKLGQAFAAGIGHLDAERAVDRVKHEAEIPAGDTAVRWKAAAC</sequence>
<keyword evidence="2" id="KW-1185">Reference proteome</keyword>